<dbReference type="STRING" id="650164.K5WL48"/>
<feature type="region of interest" description="Disordered" evidence="1">
    <location>
        <begin position="288"/>
        <end position="326"/>
    </location>
</feature>
<name>K5WL48_PHACS</name>
<dbReference type="RefSeq" id="XP_007400164.1">
    <property type="nucleotide sequence ID" value="XM_007400102.1"/>
</dbReference>
<dbReference type="EMBL" id="JH930477">
    <property type="protein sequence ID" value="EKM51002.1"/>
    <property type="molecule type" value="Genomic_DNA"/>
</dbReference>
<dbReference type="AlphaFoldDB" id="K5WL48"/>
<proteinExistence type="predicted"/>
<dbReference type="GeneID" id="18918421"/>
<sequence>MQEHNQVLLNKELLNRVLIYLSGRLFHMFRQTVYIVVHGGAVMVLHPSLLCRESTRDVDYNHRSFQLHWAKHGVQDASARLSQCIEETAKAFGLGADWMNAHADVALPMARGASGELIDPIYNDAMTRQNIELNTVFTSQGLVLVAVSWSWAVALKLIRYQKDDPNDIAAILKLGTHMRGCQWTVELFESWLKKLCSAMRYKDYPPSETHRNRMKMQDAIRRAQQLDWGSAATSYQPPPALVHCWFQQQASQKTTGLARFSTATEGMIEHQRMLNSQERLEAARLRTRSFSAPSSTHVSSHSRSSSSHSSSRVAMPTAPVPSVPVHTATSAPVTPVYHYYYNHPPQRQRHMSVSVAPQPAAPVITTVPYICNTQSTSRRSSPAIQPPPPAAMPGHTISPTRLENLPPGFVPTHFMPRPHHPTVHRVTMVG</sequence>
<evidence type="ECO:0000256" key="1">
    <source>
        <dbReference type="SAM" id="MobiDB-lite"/>
    </source>
</evidence>
<dbReference type="HOGENOM" id="CLU_054986_0_0_1"/>
<keyword evidence="3" id="KW-1185">Reference proteome</keyword>
<evidence type="ECO:0000313" key="2">
    <source>
        <dbReference type="EMBL" id="EKM51002.1"/>
    </source>
</evidence>
<dbReference type="Proteomes" id="UP000008370">
    <property type="component" value="Unassembled WGS sequence"/>
</dbReference>
<feature type="region of interest" description="Disordered" evidence="1">
    <location>
        <begin position="376"/>
        <end position="397"/>
    </location>
</feature>
<protein>
    <submittedName>
        <fullName evidence="2">Uncharacterized protein</fullName>
    </submittedName>
</protein>
<dbReference type="OrthoDB" id="3141838at2759"/>
<organism evidence="2 3">
    <name type="scientific">Phanerochaete carnosa (strain HHB-10118-sp)</name>
    <name type="common">White-rot fungus</name>
    <name type="synonym">Peniophora carnosa</name>
    <dbReference type="NCBI Taxonomy" id="650164"/>
    <lineage>
        <taxon>Eukaryota</taxon>
        <taxon>Fungi</taxon>
        <taxon>Dikarya</taxon>
        <taxon>Basidiomycota</taxon>
        <taxon>Agaricomycotina</taxon>
        <taxon>Agaricomycetes</taxon>
        <taxon>Polyporales</taxon>
        <taxon>Phanerochaetaceae</taxon>
        <taxon>Phanerochaete</taxon>
    </lineage>
</organism>
<reference evidence="2 3" key="1">
    <citation type="journal article" date="2012" name="BMC Genomics">
        <title>Comparative genomics of the white-rot fungi, Phanerochaete carnosa and P. chrysosporium, to elucidate the genetic basis of the distinct wood types they colonize.</title>
        <authorList>
            <person name="Suzuki H."/>
            <person name="MacDonald J."/>
            <person name="Syed K."/>
            <person name="Salamov A."/>
            <person name="Hori C."/>
            <person name="Aerts A."/>
            <person name="Henrissat B."/>
            <person name="Wiebenga A."/>
            <person name="vanKuyk P.A."/>
            <person name="Barry K."/>
            <person name="Lindquist E."/>
            <person name="LaButti K."/>
            <person name="Lapidus A."/>
            <person name="Lucas S."/>
            <person name="Coutinho P."/>
            <person name="Gong Y."/>
            <person name="Samejima M."/>
            <person name="Mahadevan R."/>
            <person name="Abou-Zaid M."/>
            <person name="de Vries R.P."/>
            <person name="Igarashi K."/>
            <person name="Yadav J.S."/>
            <person name="Grigoriev I.V."/>
            <person name="Master E.R."/>
        </authorList>
    </citation>
    <scope>NUCLEOTIDE SEQUENCE [LARGE SCALE GENOMIC DNA]</scope>
    <source>
        <strain evidence="2 3">HHB-10118-sp</strain>
    </source>
</reference>
<gene>
    <name evidence="2" type="ORF">PHACADRAFT_262941</name>
</gene>
<evidence type="ECO:0000313" key="3">
    <source>
        <dbReference type="Proteomes" id="UP000008370"/>
    </source>
</evidence>
<dbReference type="KEGG" id="pco:PHACADRAFT_262941"/>
<accession>K5WL48</accession>
<feature type="compositionally biased region" description="Low complexity" evidence="1">
    <location>
        <begin position="289"/>
        <end position="311"/>
    </location>
</feature>
<dbReference type="InParanoid" id="K5WL48"/>